<evidence type="ECO:0000313" key="5">
    <source>
        <dbReference type="Proteomes" id="UP001155483"/>
    </source>
</evidence>
<dbReference type="Gene3D" id="3.40.710.10">
    <property type="entry name" value="DD-peptidase/beta-lactamase superfamily"/>
    <property type="match status" value="1"/>
</dbReference>
<dbReference type="Pfam" id="PF00144">
    <property type="entry name" value="Beta-lactamase"/>
    <property type="match status" value="1"/>
</dbReference>
<keyword evidence="4" id="KW-0378">Hydrolase</keyword>
<gene>
    <name evidence="4" type="ORF">OCK74_26740</name>
</gene>
<organism evidence="4 5">
    <name type="scientific">Paraflavisolibacter caeni</name>
    <dbReference type="NCBI Taxonomy" id="2982496"/>
    <lineage>
        <taxon>Bacteria</taxon>
        <taxon>Pseudomonadati</taxon>
        <taxon>Bacteroidota</taxon>
        <taxon>Chitinophagia</taxon>
        <taxon>Chitinophagales</taxon>
        <taxon>Chitinophagaceae</taxon>
        <taxon>Paraflavisolibacter</taxon>
    </lineage>
</organism>
<dbReference type="InterPro" id="IPR012338">
    <property type="entry name" value="Beta-lactam/transpept-like"/>
</dbReference>
<accession>A0A9X3BHR0</accession>
<dbReference type="PANTHER" id="PTHR43283:SF3">
    <property type="entry name" value="BETA-LACTAMASE FAMILY PROTEIN (AFU_ORTHOLOGUE AFUA_5G07500)"/>
    <property type="match status" value="1"/>
</dbReference>
<dbReference type="InterPro" id="IPR029058">
    <property type="entry name" value="AB_hydrolase_fold"/>
</dbReference>
<protein>
    <submittedName>
        <fullName evidence="4">Class A beta-lactamase-related serine hydrolase</fullName>
    </submittedName>
</protein>
<dbReference type="Proteomes" id="UP001155483">
    <property type="component" value="Unassembled WGS sequence"/>
</dbReference>
<keyword evidence="5" id="KW-1185">Reference proteome</keyword>
<dbReference type="RefSeq" id="WP_279300181.1">
    <property type="nucleotide sequence ID" value="NZ_JAOTIF010000044.1"/>
</dbReference>
<dbReference type="SUPFAM" id="SSF53474">
    <property type="entry name" value="alpha/beta-Hydrolases"/>
    <property type="match status" value="1"/>
</dbReference>
<reference evidence="4" key="1">
    <citation type="submission" date="2022-09" db="EMBL/GenBank/DDBJ databases">
        <authorList>
            <person name="Yuan C."/>
            <person name="Ke Z."/>
        </authorList>
    </citation>
    <scope>NUCLEOTIDE SEQUENCE</scope>
    <source>
        <strain evidence="4">LB-8</strain>
    </source>
</reference>
<evidence type="ECO:0000256" key="1">
    <source>
        <dbReference type="SAM" id="SignalP"/>
    </source>
</evidence>
<sequence length="644" mass="71408">MTSTSHKCRLLLFACSILFSSSSPAQKTAARKPLSHPSYDFSLVEKKITGWVDSGFYQGASIIVAKDNKIVYEKYFGSYDTNTVAYIASAGKWLAAATIAAVVDDGKLSWDDPVYKWLPQFTGPKGKATLRQLFSHTAGYPDYQPAGAHPDNYKTLKESVEHIVYLSADTLPGARFKYGGLAMQVAGRMAELATGKDWETIFQEKIARSLGMKCTHFTPVDETPGHNPMLGGGARSNLRDYGNFLNMIANKGMFGGKRILSAQAIKEMQADQVKGAQVPLGEYVEYVRATNRKDIYGLGEWREEVNEKGEAVLISSPSWAGAYPWIDKTTGVYGFFLARISNAKEGFNSFYASPVLPLLVRDVLQKGTLSTSVKSGYADVGGAQLYYEETGKGDPLIFIHGHSFDHSEWDPQFYEFAKKYHVIRYDVRGYGRSSMPVELGSSMHADDLARLMDALNIQKAHVVGLSMGGFITTDFLALHQDRLLSATLASGDVWSGSPGPAVPWDEESIAKRKLEIEAYKKKGVFQNKLEWFNGLAVRNGKPIEHIRRPIWDMIYKWDAWQPLHVEPRFLLGTSVVEKLKAQNVTVPVLVLTGDVDAGRKSKILDLVPTARQMLVLNAGHVSNLENPQDFNAKLKIFLDSIQSK</sequence>
<comment type="caution">
    <text evidence="4">The sequence shown here is derived from an EMBL/GenBank/DDBJ whole genome shotgun (WGS) entry which is preliminary data.</text>
</comment>
<feature type="domain" description="AB hydrolase-1" evidence="3">
    <location>
        <begin position="395"/>
        <end position="508"/>
    </location>
</feature>
<dbReference type="InterPro" id="IPR000073">
    <property type="entry name" value="AB_hydrolase_1"/>
</dbReference>
<feature type="domain" description="Beta-lactamase-related" evidence="2">
    <location>
        <begin position="52"/>
        <end position="339"/>
    </location>
</feature>
<keyword evidence="1" id="KW-0732">Signal</keyword>
<dbReference type="InterPro" id="IPR001466">
    <property type="entry name" value="Beta-lactam-related"/>
</dbReference>
<dbReference type="GO" id="GO:0016787">
    <property type="term" value="F:hydrolase activity"/>
    <property type="evidence" value="ECO:0007669"/>
    <property type="project" value="UniProtKB-KW"/>
</dbReference>
<name>A0A9X3BHR0_9BACT</name>
<proteinExistence type="predicted"/>
<evidence type="ECO:0000259" key="3">
    <source>
        <dbReference type="Pfam" id="PF00561"/>
    </source>
</evidence>
<dbReference type="SUPFAM" id="SSF56601">
    <property type="entry name" value="beta-lactamase/transpeptidase-like"/>
    <property type="match status" value="1"/>
</dbReference>
<dbReference type="PANTHER" id="PTHR43283">
    <property type="entry name" value="BETA-LACTAMASE-RELATED"/>
    <property type="match status" value="1"/>
</dbReference>
<evidence type="ECO:0000259" key="2">
    <source>
        <dbReference type="Pfam" id="PF00144"/>
    </source>
</evidence>
<dbReference type="Pfam" id="PF00561">
    <property type="entry name" value="Abhydrolase_1"/>
    <property type="match status" value="1"/>
</dbReference>
<dbReference type="Gene3D" id="3.40.50.1820">
    <property type="entry name" value="alpha/beta hydrolase"/>
    <property type="match status" value="1"/>
</dbReference>
<evidence type="ECO:0000313" key="4">
    <source>
        <dbReference type="EMBL" id="MCU7552744.1"/>
    </source>
</evidence>
<feature type="signal peptide" evidence="1">
    <location>
        <begin position="1"/>
        <end position="25"/>
    </location>
</feature>
<dbReference type="AlphaFoldDB" id="A0A9X3BHR0"/>
<reference evidence="4" key="2">
    <citation type="submission" date="2023-04" db="EMBL/GenBank/DDBJ databases">
        <title>Paracnuella aquatica gen. nov., sp. nov., a member of the family Chitinophagaceae isolated from a hot spring.</title>
        <authorList>
            <person name="Wang C."/>
        </authorList>
    </citation>
    <scope>NUCLEOTIDE SEQUENCE</scope>
    <source>
        <strain evidence="4">LB-8</strain>
    </source>
</reference>
<dbReference type="EMBL" id="JAOTIF010000044">
    <property type="protein sequence ID" value="MCU7552744.1"/>
    <property type="molecule type" value="Genomic_DNA"/>
</dbReference>
<dbReference type="InterPro" id="IPR050789">
    <property type="entry name" value="Diverse_Enzym_Activities"/>
</dbReference>
<feature type="chain" id="PRO_5040927166" evidence="1">
    <location>
        <begin position="26"/>
        <end position="644"/>
    </location>
</feature>